<gene>
    <name evidence="1" type="ORF">UFOPK2655_01328</name>
</gene>
<sequence>MIGLYPAAASKRSLPSRSESEPVVTVTSLAVTPNFFFAASRPAAAESLNDLSPRPPMSYARPTFTFVAAVADGATSAVTASVVAAATATRRNIFFNFPPRGLLCGPHGCHRRLMCTVSLVFRPIETQHAGQCFDVADVTFWITLNLVLIVLRDRAEVSIGVFKGSTCYRAGLCCTFVQKIDQVFFIL</sequence>
<organism evidence="1">
    <name type="scientific">freshwater metagenome</name>
    <dbReference type="NCBI Taxonomy" id="449393"/>
    <lineage>
        <taxon>unclassified sequences</taxon>
        <taxon>metagenomes</taxon>
        <taxon>ecological metagenomes</taxon>
    </lineage>
</organism>
<protein>
    <submittedName>
        <fullName evidence="1">Unannotated protein</fullName>
    </submittedName>
</protein>
<reference evidence="1" key="1">
    <citation type="submission" date="2020-05" db="EMBL/GenBank/DDBJ databases">
        <authorList>
            <person name="Chiriac C."/>
            <person name="Salcher M."/>
            <person name="Ghai R."/>
            <person name="Kavagutti S V."/>
        </authorList>
    </citation>
    <scope>NUCLEOTIDE SEQUENCE</scope>
</reference>
<name>A0A6J6RB14_9ZZZZ</name>
<dbReference type="EMBL" id="CAEZYE010000108">
    <property type="protein sequence ID" value="CAB4721077.1"/>
    <property type="molecule type" value="Genomic_DNA"/>
</dbReference>
<evidence type="ECO:0000313" key="1">
    <source>
        <dbReference type="EMBL" id="CAB4721077.1"/>
    </source>
</evidence>
<proteinExistence type="predicted"/>
<accession>A0A6J6RB14</accession>
<dbReference type="AlphaFoldDB" id="A0A6J6RB14"/>